<dbReference type="Gene3D" id="3.40.30.10">
    <property type="entry name" value="Glutaredoxin"/>
    <property type="match status" value="1"/>
</dbReference>
<evidence type="ECO:0000256" key="2">
    <source>
        <dbReference type="ARBA" id="ARBA00023230"/>
    </source>
</evidence>
<reference evidence="10" key="1">
    <citation type="submission" date="2015-09" db="EMBL/GenBank/DDBJ databases">
        <title>Scylla olivacea transcriptome.</title>
        <authorList>
            <person name="Ikhwanuddin M."/>
        </authorList>
    </citation>
    <scope>NUCLEOTIDE SEQUENCE</scope>
</reference>
<feature type="transmembrane region" description="Helical" evidence="8">
    <location>
        <begin position="419"/>
        <end position="439"/>
    </location>
</feature>
<evidence type="ECO:0000256" key="8">
    <source>
        <dbReference type="SAM" id="Phobius"/>
    </source>
</evidence>
<keyword evidence="8" id="KW-0812">Transmembrane</keyword>
<dbReference type="PANTHER" id="PTHR46424">
    <property type="entry name" value="UBX DOMAIN-CONTAINING PROTEIN 4"/>
    <property type="match status" value="1"/>
</dbReference>
<evidence type="ECO:0000256" key="1">
    <source>
        <dbReference type="ARBA" id="ARBA00004406"/>
    </source>
</evidence>
<evidence type="ECO:0000256" key="3">
    <source>
        <dbReference type="ARBA" id="ARBA00038812"/>
    </source>
</evidence>
<evidence type="ECO:0000259" key="9">
    <source>
        <dbReference type="PROSITE" id="PS50033"/>
    </source>
</evidence>
<comment type="function">
    <text evidence="6">Involved in endoplasmic reticulum-associated protein degradation (ERAD). Acts as a platform to recruit both UBQLN1 and VCP to the ER during ERAD.</text>
</comment>
<feature type="region of interest" description="Disordered" evidence="7">
    <location>
        <begin position="116"/>
        <end position="155"/>
    </location>
</feature>
<dbReference type="InterPro" id="IPR001012">
    <property type="entry name" value="UBX_dom"/>
</dbReference>
<dbReference type="GO" id="GO:0006986">
    <property type="term" value="P:response to unfolded protein"/>
    <property type="evidence" value="ECO:0007669"/>
    <property type="project" value="UniProtKB-KW"/>
</dbReference>
<sequence>MNWFEGSIPEAIAAAKTRKAIFVVYVRDSSEASKTTDEVLSQRDVFETMDNGCFVAIKLENGTEDAKLFSQIYPLVLVPSLFFISGQTGVPLEVLGGPLTQEKLKQKMNKLISDTKLAADTNSPSPSASEVAKAPEDGGGSSSNKEEVAEACAAPQTSAALPDFATEEAKPMNEAAVVSPEAVVQEHEAAEASGTASDGEASGLSLEEKVERAKALLAEKQSLTQREKAEEERRKEIDRRKMGQEMAKKRQQQEDEEIRAAARERRKDKEEDRLARERVKAQIAADRAEKEARAALLRGEPPAPSQAPAPSAAPAPQPASSSNISRLKFRLPDGSSSISQFPAEAPLSEVRQYIEQNVTLPFPTFTLASTVQHRPFTVDDYNTSLRDLGLVPSAILAVLPSTSSGPGRLVSTGGGIWDMLWFVLTPITFLFGLIQTYLLGRREPSTERTDEPQPKRPREDSSPITRQRPTTAYGRRGEARFRQQGNIHRLQNDGEDDDENNTWNGNSTQQM</sequence>
<feature type="compositionally biased region" description="Basic and acidic residues" evidence="7">
    <location>
        <begin position="225"/>
        <end position="276"/>
    </location>
</feature>
<organism evidence="10">
    <name type="scientific">Scylla olivacea</name>
    <name type="common">Orange mud crab</name>
    <name type="synonym">Cancer olivacea</name>
    <dbReference type="NCBI Taxonomy" id="85551"/>
    <lineage>
        <taxon>Eukaryota</taxon>
        <taxon>Metazoa</taxon>
        <taxon>Ecdysozoa</taxon>
        <taxon>Arthropoda</taxon>
        <taxon>Crustacea</taxon>
        <taxon>Multicrustacea</taxon>
        <taxon>Malacostraca</taxon>
        <taxon>Eumalacostraca</taxon>
        <taxon>Eucarida</taxon>
        <taxon>Decapoda</taxon>
        <taxon>Pleocyemata</taxon>
        <taxon>Brachyura</taxon>
        <taxon>Eubrachyura</taxon>
        <taxon>Portunoidea</taxon>
        <taxon>Portunidae</taxon>
        <taxon>Portuninae</taxon>
        <taxon>Scylla</taxon>
    </lineage>
</organism>
<dbReference type="SUPFAM" id="SSF54236">
    <property type="entry name" value="Ubiquitin-like"/>
    <property type="match status" value="1"/>
</dbReference>
<dbReference type="Pfam" id="PF00789">
    <property type="entry name" value="UBX"/>
    <property type="match status" value="1"/>
</dbReference>
<name>A0A0P4WJI9_SCYOL</name>
<accession>A0A0P4WJI9</accession>
<feature type="region of interest" description="Disordered" evidence="7">
    <location>
        <begin position="299"/>
        <end position="322"/>
    </location>
</feature>
<dbReference type="CDD" id="cd16117">
    <property type="entry name" value="UBX_UBXN4"/>
    <property type="match status" value="1"/>
</dbReference>
<feature type="compositionally biased region" description="Polar residues" evidence="7">
    <location>
        <begin position="501"/>
        <end position="511"/>
    </location>
</feature>
<dbReference type="InterPro" id="IPR036249">
    <property type="entry name" value="Thioredoxin-like_sf"/>
</dbReference>
<dbReference type="SUPFAM" id="SSF52833">
    <property type="entry name" value="Thioredoxin-like"/>
    <property type="match status" value="1"/>
</dbReference>
<proteinExistence type="predicted"/>
<feature type="region of interest" description="Disordered" evidence="7">
    <location>
        <begin position="171"/>
        <end position="205"/>
    </location>
</feature>
<feature type="region of interest" description="Disordered" evidence="7">
    <location>
        <begin position="443"/>
        <end position="511"/>
    </location>
</feature>
<comment type="subcellular location">
    <subcellularLocation>
        <location evidence="1">Endoplasmic reticulum membrane</location>
        <topology evidence="1">Peripheral membrane protein</topology>
    </subcellularLocation>
</comment>
<feature type="compositionally biased region" description="Basic and acidic residues" evidence="7">
    <location>
        <begin position="443"/>
        <end position="461"/>
    </location>
</feature>
<keyword evidence="2" id="KW-0834">Unfolded protein response</keyword>
<comment type="subunit">
    <text evidence="3">Directly interacts with VCP. Interacts with UBQLN1. Forms a complex with VCP and UBQLN1.</text>
</comment>
<dbReference type="SMART" id="SM00166">
    <property type="entry name" value="UBX"/>
    <property type="match status" value="1"/>
</dbReference>
<feature type="region of interest" description="Disordered" evidence="7">
    <location>
        <begin position="218"/>
        <end position="276"/>
    </location>
</feature>
<dbReference type="GO" id="GO:0036503">
    <property type="term" value="P:ERAD pathway"/>
    <property type="evidence" value="ECO:0007669"/>
    <property type="project" value="TreeGrafter"/>
</dbReference>
<dbReference type="PANTHER" id="PTHR46424:SF1">
    <property type="entry name" value="UBX DOMAIN-CONTAINING PROTEIN 4"/>
    <property type="match status" value="1"/>
</dbReference>
<evidence type="ECO:0000256" key="5">
    <source>
        <dbReference type="ARBA" id="ARBA00041575"/>
    </source>
</evidence>
<dbReference type="AlphaFoldDB" id="A0A0P4WJI9"/>
<evidence type="ECO:0000313" key="10">
    <source>
        <dbReference type="EMBL" id="JAI67203.1"/>
    </source>
</evidence>
<dbReference type="PROSITE" id="PS50033">
    <property type="entry name" value="UBX"/>
    <property type="match status" value="1"/>
</dbReference>
<dbReference type="GO" id="GO:0005789">
    <property type="term" value="C:endoplasmic reticulum membrane"/>
    <property type="evidence" value="ECO:0007669"/>
    <property type="project" value="UniProtKB-SubCell"/>
</dbReference>
<keyword evidence="8" id="KW-0472">Membrane</keyword>
<evidence type="ECO:0000256" key="7">
    <source>
        <dbReference type="SAM" id="MobiDB-lite"/>
    </source>
</evidence>
<dbReference type="InterPro" id="IPR029071">
    <property type="entry name" value="Ubiquitin-like_domsf"/>
</dbReference>
<feature type="domain" description="UBX" evidence="9">
    <location>
        <begin position="320"/>
        <end position="398"/>
    </location>
</feature>
<keyword evidence="8" id="KW-1133">Transmembrane helix</keyword>
<evidence type="ECO:0000256" key="6">
    <source>
        <dbReference type="ARBA" id="ARBA00046062"/>
    </source>
</evidence>
<dbReference type="Pfam" id="PF23187">
    <property type="entry name" value="UBX7_N"/>
    <property type="match status" value="1"/>
</dbReference>
<dbReference type="Gene3D" id="3.10.20.90">
    <property type="entry name" value="Phosphatidylinositol 3-kinase Catalytic Subunit, Chain A, domain 1"/>
    <property type="match status" value="1"/>
</dbReference>
<evidence type="ECO:0000256" key="4">
    <source>
        <dbReference type="ARBA" id="ARBA00040925"/>
    </source>
</evidence>
<protein>
    <recommendedName>
        <fullName evidence="4">UBX domain-containing protein 4</fullName>
    </recommendedName>
    <alternativeName>
        <fullName evidence="5">UBX domain-containing protein 2</fullName>
    </alternativeName>
</protein>
<dbReference type="EMBL" id="GDRN01039202">
    <property type="protein sequence ID" value="JAI67203.1"/>
    <property type="molecule type" value="Transcribed_RNA"/>
</dbReference>
<feature type="compositionally biased region" description="Pro residues" evidence="7">
    <location>
        <begin position="301"/>
        <end position="317"/>
    </location>
</feature>